<dbReference type="EMBL" id="ABEU02000010">
    <property type="status" value="NOT_ANNOTATED_CDS"/>
    <property type="molecule type" value="Genomic_DNA"/>
</dbReference>
<proteinExistence type="predicted"/>
<name>A0A7I4EN03_PHYPA</name>
<reference evidence="1" key="3">
    <citation type="submission" date="2020-12" db="UniProtKB">
        <authorList>
            <consortium name="EnsemblPlants"/>
        </authorList>
    </citation>
    <scope>IDENTIFICATION</scope>
</reference>
<protein>
    <submittedName>
        <fullName evidence="1">Uncharacterized protein</fullName>
    </submittedName>
</protein>
<dbReference type="Gramene" id="Pp3c10_18920V3.2">
    <property type="protein sequence ID" value="PAC:32900371.CDS.1"/>
    <property type="gene ID" value="Pp3c10_18920"/>
</dbReference>
<sequence>MWIRSSFMCNNSSCKAAEAVTSSKIVINKRSPGEFQVHKMRLG</sequence>
<evidence type="ECO:0000313" key="1">
    <source>
        <dbReference type="EnsemblPlants" id="PAC:32900371.CDS.1"/>
    </source>
</evidence>
<dbReference type="EnsemblPlants" id="Pp3c10_18920V3.2">
    <property type="protein sequence ID" value="PAC:32900371.CDS.1"/>
    <property type="gene ID" value="Pp3c10_18920"/>
</dbReference>
<dbReference type="Proteomes" id="UP000006727">
    <property type="component" value="Chromosome 10"/>
</dbReference>
<reference evidence="1 2" key="1">
    <citation type="journal article" date="2008" name="Science">
        <title>The Physcomitrella genome reveals evolutionary insights into the conquest of land by plants.</title>
        <authorList>
            <person name="Rensing S."/>
            <person name="Lang D."/>
            <person name="Zimmer A."/>
            <person name="Terry A."/>
            <person name="Salamov A."/>
            <person name="Shapiro H."/>
            <person name="Nishiyama T."/>
            <person name="Perroud P.-F."/>
            <person name="Lindquist E."/>
            <person name="Kamisugi Y."/>
            <person name="Tanahashi T."/>
            <person name="Sakakibara K."/>
            <person name="Fujita T."/>
            <person name="Oishi K."/>
            <person name="Shin-I T."/>
            <person name="Kuroki Y."/>
            <person name="Toyoda A."/>
            <person name="Suzuki Y."/>
            <person name="Hashimoto A."/>
            <person name="Yamaguchi K."/>
            <person name="Sugano A."/>
            <person name="Kohara Y."/>
            <person name="Fujiyama A."/>
            <person name="Anterola A."/>
            <person name="Aoki S."/>
            <person name="Ashton N."/>
            <person name="Barbazuk W.B."/>
            <person name="Barker E."/>
            <person name="Bennetzen J."/>
            <person name="Bezanilla M."/>
            <person name="Blankenship R."/>
            <person name="Cho S.H."/>
            <person name="Dutcher S."/>
            <person name="Estelle M."/>
            <person name="Fawcett J.A."/>
            <person name="Gundlach H."/>
            <person name="Hanada K."/>
            <person name="Heyl A."/>
            <person name="Hicks K.A."/>
            <person name="Hugh J."/>
            <person name="Lohr M."/>
            <person name="Mayer K."/>
            <person name="Melkozernov A."/>
            <person name="Murata T."/>
            <person name="Nelson D."/>
            <person name="Pils B."/>
            <person name="Prigge M."/>
            <person name="Reiss B."/>
            <person name="Renner T."/>
            <person name="Rombauts S."/>
            <person name="Rushton P."/>
            <person name="Sanderfoot A."/>
            <person name="Schween G."/>
            <person name="Shiu S.-H."/>
            <person name="Stueber K."/>
            <person name="Theodoulou F.L."/>
            <person name="Tu H."/>
            <person name="Van de Peer Y."/>
            <person name="Verrier P.J."/>
            <person name="Waters E."/>
            <person name="Wood A."/>
            <person name="Yang L."/>
            <person name="Cove D."/>
            <person name="Cuming A."/>
            <person name="Hasebe M."/>
            <person name="Lucas S."/>
            <person name="Mishler D.B."/>
            <person name="Reski R."/>
            <person name="Grigoriev I."/>
            <person name="Quatrano R.S."/>
            <person name="Boore J.L."/>
        </authorList>
    </citation>
    <scope>NUCLEOTIDE SEQUENCE [LARGE SCALE GENOMIC DNA]</scope>
    <source>
        <strain evidence="1 2">cv. Gransden 2004</strain>
    </source>
</reference>
<organism evidence="1 2">
    <name type="scientific">Physcomitrium patens</name>
    <name type="common">Spreading-leaved earth moss</name>
    <name type="synonym">Physcomitrella patens</name>
    <dbReference type="NCBI Taxonomy" id="3218"/>
    <lineage>
        <taxon>Eukaryota</taxon>
        <taxon>Viridiplantae</taxon>
        <taxon>Streptophyta</taxon>
        <taxon>Embryophyta</taxon>
        <taxon>Bryophyta</taxon>
        <taxon>Bryophytina</taxon>
        <taxon>Bryopsida</taxon>
        <taxon>Funariidae</taxon>
        <taxon>Funariales</taxon>
        <taxon>Funariaceae</taxon>
        <taxon>Physcomitrium</taxon>
    </lineage>
</organism>
<keyword evidence="2" id="KW-1185">Reference proteome</keyword>
<accession>A0A7I4EN03</accession>
<reference evidence="1 2" key="2">
    <citation type="journal article" date="2018" name="Plant J.">
        <title>The Physcomitrella patens chromosome-scale assembly reveals moss genome structure and evolution.</title>
        <authorList>
            <person name="Lang D."/>
            <person name="Ullrich K.K."/>
            <person name="Murat F."/>
            <person name="Fuchs J."/>
            <person name="Jenkins J."/>
            <person name="Haas F.B."/>
            <person name="Piednoel M."/>
            <person name="Gundlach H."/>
            <person name="Van Bel M."/>
            <person name="Meyberg R."/>
            <person name="Vives C."/>
            <person name="Morata J."/>
            <person name="Symeonidi A."/>
            <person name="Hiss M."/>
            <person name="Muchero W."/>
            <person name="Kamisugi Y."/>
            <person name="Saleh O."/>
            <person name="Blanc G."/>
            <person name="Decker E.L."/>
            <person name="van Gessel N."/>
            <person name="Grimwood J."/>
            <person name="Hayes R.D."/>
            <person name="Graham S.W."/>
            <person name="Gunter L.E."/>
            <person name="McDaniel S.F."/>
            <person name="Hoernstein S.N.W."/>
            <person name="Larsson A."/>
            <person name="Li F.W."/>
            <person name="Perroud P.F."/>
            <person name="Phillips J."/>
            <person name="Ranjan P."/>
            <person name="Rokshar D.S."/>
            <person name="Rothfels C.J."/>
            <person name="Schneider L."/>
            <person name="Shu S."/>
            <person name="Stevenson D.W."/>
            <person name="Thummler F."/>
            <person name="Tillich M."/>
            <person name="Villarreal Aguilar J.C."/>
            <person name="Widiez T."/>
            <person name="Wong G.K."/>
            <person name="Wymore A."/>
            <person name="Zhang Y."/>
            <person name="Zimmer A.D."/>
            <person name="Quatrano R.S."/>
            <person name="Mayer K.F.X."/>
            <person name="Goodstein D."/>
            <person name="Casacuberta J.M."/>
            <person name="Vandepoele K."/>
            <person name="Reski R."/>
            <person name="Cuming A.C."/>
            <person name="Tuskan G.A."/>
            <person name="Maumus F."/>
            <person name="Salse J."/>
            <person name="Schmutz J."/>
            <person name="Rensing S.A."/>
        </authorList>
    </citation>
    <scope>NUCLEOTIDE SEQUENCE [LARGE SCALE GENOMIC DNA]</scope>
    <source>
        <strain evidence="1 2">cv. Gransden 2004</strain>
    </source>
</reference>
<evidence type="ECO:0000313" key="2">
    <source>
        <dbReference type="Proteomes" id="UP000006727"/>
    </source>
</evidence>
<dbReference type="AlphaFoldDB" id="A0A7I4EN03"/>